<feature type="domain" description="GEVED" evidence="4">
    <location>
        <begin position="258"/>
        <end position="347"/>
    </location>
</feature>
<reference evidence="5" key="1">
    <citation type="submission" date="2022-10" db="EMBL/GenBank/DDBJ databases">
        <title>Chryseobacterium babae sp. nov. isolated from the gut of the beetle Oryctes rhinoceros, and Chryseobacterium kimseyorum sp. nov., isolated from a stick insect rearing cage.</title>
        <authorList>
            <person name="Shelomi M."/>
            <person name="Han C.-J."/>
            <person name="Chen W.-M."/>
            <person name="Chen H.-K."/>
            <person name="Liaw S.-J."/>
            <person name="Muhle E."/>
            <person name="Clermont D."/>
        </authorList>
    </citation>
    <scope>NUCLEOTIDE SEQUENCE</scope>
    <source>
        <strain evidence="5">WLa1L2M3</strain>
    </source>
</reference>
<sequence length="432" mass="47087">MKKLYLILTLSISITAFTQSQYCKPTFQYGSDGNMITQIIFGNINNTSPAQSGTTPIYEDFTGLSTDVQAGSVNSISIKGPSSTFPSDVVVFIDFNRNGSFDDLGESFHIGRLAAANPANAHTINGNIIIPSNITTGPTRMRILKNTNTAAYSDPNAPNSILSSCQNLRSGQAEDYTINIVGSNATFPAPYCGDEGITTLSVNEISQVEFAGITQNSTIDGNSPVIENFTGTVFNVNKENTYPISITGGTDEQSTVSVYAYIDFDHNNTFEPNETFNLGYLDNSNPISGTASGKLSSQITIPDTAMLGETRFRIVKAYESNSWMGVLQNLPCPRDWFIGQVEDYTINISPSALSTVETEKNNLKIYPNPTNGLVNIQTSDKIEKYEIYSLTGQKVAEGNNNTINLSDFPAGTYLVKIQFNNQKIVTQKIIRR</sequence>
<dbReference type="Pfam" id="PF18962">
    <property type="entry name" value="Por_Secre_tail"/>
    <property type="match status" value="1"/>
</dbReference>
<evidence type="ECO:0000313" key="6">
    <source>
        <dbReference type="Proteomes" id="UP001163719"/>
    </source>
</evidence>
<organism evidence="5 6">
    <name type="scientific">Chryseobacterium oryctis</name>
    <dbReference type="NCBI Taxonomy" id="2952618"/>
    <lineage>
        <taxon>Bacteria</taxon>
        <taxon>Pseudomonadati</taxon>
        <taxon>Bacteroidota</taxon>
        <taxon>Flavobacteriia</taxon>
        <taxon>Flavobacteriales</taxon>
        <taxon>Weeksellaceae</taxon>
        <taxon>Chryseobacterium group</taxon>
        <taxon>Chryseobacterium</taxon>
    </lineage>
</organism>
<feature type="domain" description="Secretion system C-terminal sorting" evidence="3">
    <location>
        <begin position="365"/>
        <end position="430"/>
    </location>
</feature>
<name>A0ABT3HRE7_9FLAO</name>
<dbReference type="InterPro" id="IPR026444">
    <property type="entry name" value="Secre_tail"/>
</dbReference>
<feature type="signal peptide" evidence="2">
    <location>
        <begin position="1"/>
        <end position="18"/>
    </location>
</feature>
<gene>
    <name evidence="5" type="ORF">OH806_13335</name>
</gene>
<accession>A0ABT3HRE7</accession>
<evidence type="ECO:0000256" key="1">
    <source>
        <dbReference type="ARBA" id="ARBA00022729"/>
    </source>
</evidence>
<evidence type="ECO:0000259" key="4">
    <source>
        <dbReference type="Pfam" id="PF20009"/>
    </source>
</evidence>
<dbReference type="Proteomes" id="UP001163719">
    <property type="component" value="Unassembled WGS sequence"/>
</dbReference>
<comment type="caution">
    <text evidence="5">The sequence shown here is derived from an EMBL/GenBank/DDBJ whole genome shotgun (WGS) entry which is preliminary data.</text>
</comment>
<evidence type="ECO:0000256" key="2">
    <source>
        <dbReference type="SAM" id="SignalP"/>
    </source>
</evidence>
<evidence type="ECO:0000259" key="3">
    <source>
        <dbReference type="Pfam" id="PF18962"/>
    </source>
</evidence>
<feature type="domain" description="GEVED" evidence="4">
    <location>
        <begin position="89"/>
        <end position="179"/>
    </location>
</feature>
<dbReference type="NCBIfam" id="TIGR04183">
    <property type="entry name" value="Por_Secre_tail"/>
    <property type="match status" value="1"/>
</dbReference>
<dbReference type="Pfam" id="PF20009">
    <property type="entry name" value="GEVED"/>
    <property type="match status" value="2"/>
</dbReference>
<dbReference type="InterPro" id="IPR045474">
    <property type="entry name" value="GEVED"/>
</dbReference>
<keyword evidence="6" id="KW-1185">Reference proteome</keyword>
<evidence type="ECO:0000313" key="5">
    <source>
        <dbReference type="EMBL" id="MCW3162250.1"/>
    </source>
</evidence>
<dbReference type="RefSeq" id="WP_264744171.1">
    <property type="nucleotide sequence ID" value="NZ_JAPDHV010000006.1"/>
</dbReference>
<protein>
    <submittedName>
        <fullName evidence="5">T9SS type A sorting domain-containing protein</fullName>
    </submittedName>
</protein>
<dbReference type="EMBL" id="JAPDHV010000006">
    <property type="protein sequence ID" value="MCW3162250.1"/>
    <property type="molecule type" value="Genomic_DNA"/>
</dbReference>
<keyword evidence="1 2" id="KW-0732">Signal</keyword>
<feature type="chain" id="PRO_5045917044" evidence="2">
    <location>
        <begin position="19"/>
        <end position="432"/>
    </location>
</feature>
<proteinExistence type="predicted"/>